<dbReference type="PANTHER" id="PTHR24198:SF194">
    <property type="entry name" value="INVERSIN-A"/>
    <property type="match status" value="1"/>
</dbReference>
<dbReference type="Pfam" id="PF12796">
    <property type="entry name" value="Ank_2"/>
    <property type="match status" value="1"/>
</dbReference>
<evidence type="ECO:0000256" key="1">
    <source>
        <dbReference type="ARBA" id="ARBA00022737"/>
    </source>
</evidence>
<comment type="caution">
    <text evidence="4">The sequence shown here is derived from an EMBL/GenBank/DDBJ whole genome shotgun (WGS) entry which is preliminary data.</text>
</comment>
<dbReference type="PANTHER" id="PTHR24198">
    <property type="entry name" value="ANKYRIN REPEAT AND PROTEIN KINASE DOMAIN-CONTAINING PROTEIN"/>
    <property type="match status" value="1"/>
</dbReference>
<dbReference type="PROSITE" id="PS50297">
    <property type="entry name" value="ANK_REP_REGION"/>
    <property type="match status" value="1"/>
</dbReference>
<dbReference type="EMBL" id="RSCE01000012">
    <property type="protein sequence ID" value="RSH78377.1"/>
    <property type="molecule type" value="Genomic_DNA"/>
</dbReference>
<sequence>MAKPTPTQEELDDILLSARFGEVDEIKAFGEQYGWDALAGARDERGNSTLHMACGNGHLDVLQVLLEHLPAAALQATNEAGSPPIHWAVLNNHVACVSALVDVPEARGGGIQLLHQKNAADRDAFAEAIFAGEGKEEVAGWIEGFLWKAEGGDDNPNIKVTETEDGEVKMTVGEAEGSDDKPIDSVKDITAKAENLEVADKQEA</sequence>
<keyword evidence="1" id="KW-0677">Repeat</keyword>
<proteinExistence type="predicted"/>
<evidence type="ECO:0000256" key="3">
    <source>
        <dbReference type="PROSITE-ProRule" id="PRU00023"/>
    </source>
</evidence>
<dbReference type="SMART" id="SM00248">
    <property type="entry name" value="ANK"/>
    <property type="match status" value="2"/>
</dbReference>
<dbReference type="AlphaFoldDB" id="A0A427XI11"/>
<reference evidence="4 5" key="1">
    <citation type="submission" date="2018-11" db="EMBL/GenBank/DDBJ databases">
        <title>Genome sequence of Apiotrichum porosum DSM 27194.</title>
        <authorList>
            <person name="Aliyu H."/>
            <person name="Gorte O."/>
            <person name="Ochsenreither K."/>
        </authorList>
    </citation>
    <scope>NUCLEOTIDE SEQUENCE [LARGE SCALE GENOMIC DNA]</scope>
    <source>
        <strain evidence="4 5">DSM 27194</strain>
    </source>
</reference>
<dbReference type="STRING" id="105984.A0A427XI11"/>
<accession>A0A427XI11</accession>
<feature type="repeat" description="ANK" evidence="3">
    <location>
        <begin position="45"/>
        <end position="68"/>
    </location>
</feature>
<dbReference type="InterPro" id="IPR036770">
    <property type="entry name" value="Ankyrin_rpt-contain_sf"/>
</dbReference>
<protein>
    <submittedName>
        <fullName evidence="4">Uncharacterized protein</fullName>
    </submittedName>
</protein>
<dbReference type="RefSeq" id="XP_028473524.1">
    <property type="nucleotide sequence ID" value="XM_028617846.1"/>
</dbReference>
<dbReference type="InterPro" id="IPR002110">
    <property type="entry name" value="Ankyrin_rpt"/>
</dbReference>
<gene>
    <name evidence="4" type="ORF">EHS24_002102</name>
</gene>
<dbReference type="Proteomes" id="UP000279236">
    <property type="component" value="Unassembled WGS sequence"/>
</dbReference>
<evidence type="ECO:0000313" key="5">
    <source>
        <dbReference type="Proteomes" id="UP000279236"/>
    </source>
</evidence>
<keyword evidence="5" id="KW-1185">Reference proteome</keyword>
<dbReference type="PROSITE" id="PS50088">
    <property type="entry name" value="ANK_REPEAT"/>
    <property type="match status" value="1"/>
</dbReference>
<name>A0A427XI11_9TREE</name>
<keyword evidence="2 3" id="KW-0040">ANK repeat</keyword>
<dbReference type="SUPFAM" id="SSF48403">
    <property type="entry name" value="Ankyrin repeat"/>
    <property type="match status" value="1"/>
</dbReference>
<evidence type="ECO:0000256" key="2">
    <source>
        <dbReference type="ARBA" id="ARBA00023043"/>
    </source>
</evidence>
<dbReference type="OrthoDB" id="10057496at2759"/>
<dbReference type="Gene3D" id="1.25.40.20">
    <property type="entry name" value="Ankyrin repeat-containing domain"/>
    <property type="match status" value="1"/>
</dbReference>
<organism evidence="4 5">
    <name type="scientific">Apiotrichum porosum</name>
    <dbReference type="NCBI Taxonomy" id="105984"/>
    <lineage>
        <taxon>Eukaryota</taxon>
        <taxon>Fungi</taxon>
        <taxon>Dikarya</taxon>
        <taxon>Basidiomycota</taxon>
        <taxon>Agaricomycotina</taxon>
        <taxon>Tremellomycetes</taxon>
        <taxon>Trichosporonales</taxon>
        <taxon>Trichosporonaceae</taxon>
        <taxon>Apiotrichum</taxon>
    </lineage>
</organism>
<dbReference type="GeneID" id="39586645"/>
<evidence type="ECO:0000313" key="4">
    <source>
        <dbReference type="EMBL" id="RSH78377.1"/>
    </source>
</evidence>